<dbReference type="Proteomes" id="UP000078486">
    <property type="component" value="Unassembled WGS sequence"/>
</dbReference>
<evidence type="ECO:0000313" key="2">
    <source>
        <dbReference type="Proteomes" id="UP000078486"/>
    </source>
</evidence>
<proteinExistence type="predicted"/>
<dbReference type="AlphaFoldDB" id="A0A178IR57"/>
<name>A0A178IR57_9BACT</name>
<gene>
    <name evidence="1" type="ORF">AW736_01570</name>
</gene>
<protein>
    <submittedName>
        <fullName evidence="1">Uncharacterized protein</fullName>
    </submittedName>
</protein>
<reference evidence="1 2" key="1">
    <citation type="submission" date="2016-01" db="EMBL/GenBank/DDBJ databases">
        <title>High potential of lignocellulose degradation of a new Verrucomicrobia species.</title>
        <authorList>
            <person name="Wang Y."/>
            <person name="Shi Y."/>
            <person name="Qiu Z."/>
            <person name="Liu S."/>
            <person name="Yang H."/>
        </authorList>
    </citation>
    <scope>NUCLEOTIDE SEQUENCE [LARGE SCALE GENOMIC DNA]</scope>
    <source>
        <strain evidence="1 2">TSB47</strain>
    </source>
</reference>
<keyword evidence="2" id="KW-1185">Reference proteome</keyword>
<evidence type="ECO:0000313" key="1">
    <source>
        <dbReference type="EMBL" id="OAM91756.1"/>
    </source>
</evidence>
<dbReference type="RefSeq" id="WP_068768525.1">
    <property type="nucleotide sequence ID" value="NZ_CP109796.1"/>
</dbReference>
<accession>A0A178IR57</accession>
<dbReference type="EMBL" id="LRRQ01000015">
    <property type="protein sequence ID" value="OAM91756.1"/>
    <property type="molecule type" value="Genomic_DNA"/>
</dbReference>
<comment type="caution">
    <text evidence="1">The sequence shown here is derived from an EMBL/GenBank/DDBJ whole genome shotgun (WGS) entry which is preliminary data.</text>
</comment>
<sequence length="250" mass="27763">MSYTRAKFLKQQKLPARGQTYETASRQSGGGLFFHPKLTSDFSMIFKRHDSLTSRLGERSGRNLWRLWVEDNGFDRLRRNNFAPGAAFQVRQRPGGGLVIEQTLLGTCHVSSRRGAGLLSYEAQDLGDFIGTPEIRVRIQVGQIFVTPLMRFHSVARMVTEQWSIAGDVLITPSGRMALRTAGPLHLPQTAASIEADLDEQNLVFATELIGNQRPGRVLVRGNPVMMTVAGQFLRAAGYSETSNPGEFVR</sequence>
<organism evidence="1 2">
    <name type="scientific">Termitidicoccus mucosus</name>
    <dbReference type="NCBI Taxonomy" id="1184151"/>
    <lineage>
        <taxon>Bacteria</taxon>
        <taxon>Pseudomonadati</taxon>
        <taxon>Verrucomicrobiota</taxon>
        <taxon>Opitutia</taxon>
        <taxon>Opitutales</taxon>
        <taxon>Opitutaceae</taxon>
        <taxon>Termitidicoccus</taxon>
    </lineage>
</organism>
<dbReference type="STRING" id="1184151.AW736_01570"/>